<keyword evidence="3" id="KW-0489">Methyltransferase</keyword>
<dbReference type="GO" id="GO:0000234">
    <property type="term" value="F:phosphoethanolamine N-methyltransferase activity"/>
    <property type="evidence" value="ECO:0007669"/>
    <property type="project" value="UniProtKB-EC"/>
</dbReference>
<dbReference type="SUPFAM" id="SSF53335">
    <property type="entry name" value="S-adenosyl-L-methionine-dependent methyltransferases"/>
    <property type="match status" value="2"/>
</dbReference>
<proteinExistence type="predicted"/>
<evidence type="ECO:0000256" key="7">
    <source>
        <dbReference type="ARBA" id="ARBA00047841"/>
    </source>
</evidence>
<gene>
    <name evidence="9" type="ORF">LOTGIDRAFT_219756</name>
</gene>
<dbReference type="Pfam" id="PF13489">
    <property type="entry name" value="Methyltransf_23"/>
    <property type="match status" value="1"/>
</dbReference>
<dbReference type="KEGG" id="lgi:LOTGIDRAFT_219756"/>
<dbReference type="InterPro" id="IPR029063">
    <property type="entry name" value="SAM-dependent_MTases_sf"/>
</dbReference>
<dbReference type="Gene3D" id="3.40.50.150">
    <property type="entry name" value="Vaccinia Virus protein VP39"/>
    <property type="match status" value="2"/>
</dbReference>
<dbReference type="GeneID" id="20246889"/>
<comment type="catalytic activity">
    <reaction evidence="6">
        <text>N,N-dimethylethanolamine phosphate + S-adenosyl-L-methionine = phosphocholine + S-adenosyl-L-homocysteine + H(+)</text>
        <dbReference type="Rhea" id="RHEA:25325"/>
        <dbReference type="ChEBI" id="CHEBI:15378"/>
        <dbReference type="ChEBI" id="CHEBI:57856"/>
        <dbReference type="ChEBI" id="CHEBI:58641"/>
        <dbReference type="ChEBI" id="CHEBI:59789"/>
        <dbReference type="ChEBI" id="CHEBI:295975"/>
        <dbReference type="EC" id="2.1.1.103"/>
    </reaction>
    <physiologicalReaction direction="left-to-right" evidence="6">
        <dbReference type="Rhea" id="RHEA:25326"/>
    </physiologicalReaction>
</comment>
<evidence type="ECO:0000256" key="6">
    <source>
        <dbReference type="ARBA" id="ARBA00047619"/>
    </source>
</evidence>
<protein>
    <recommendedName>
        <fullName evidence="5">phosphoethanolamine N-methyltransferase</fullName>
        <ecNumber evidence="5">2.1.1.103</ecNumber>
    </recommendedName>
</protein>
<dbReference type="OrthoDB" id="8300214at2759"/>
<reference evidence="9 10" key="1">
    <citation type="journal article" date="2013" name="Nature">
        <title>Insights into bilaterian evolution from three spiralian genomes.</title>
        <authorList>
            <person name="Simakov O."/>
            <person name="Marletaz F."/>
            <person name="Cho S.J."/>
            <person name="Edsinger-Gonzales E."/>
            <person name="Havlak P."/>
            <person name="Hellsten U."/>
            <person name="Kuo D.H."/>
            <person name="Larsson T."/>
            <person name="Lv J."/>
            <person name="Arendt D."/>
            <person name="Savage R."/>
            <person name="Osoegawa K."/>
            <person name="de Jong P."/>
            <person name="Grimwood J."/>
            <person name="Chapman J.A."/>
            <person name="Shapiro H."/>
            <person name="Aerts A."/>
            <person name="Otillar R.P."/>
            <person name="Terry A.Y."/>
            <person name="Boore J.L."/>
            <person name="Grigoriev I.V."/>
            <person name="Lindberg D.R."/>
            <person name="Seaver E.C."/>
            <person name="Weisblat D.A."/>
            <person name="Putnam N.H."/>
            <person name="Rokhsar D.S."/>
        </authorList>
    </citation>
    <scope>NUCLEOTIDE SEQUENCE [LARGE SCALE GENOMIC DNA]</scope>
</reference>
<evidence type="ECO:0000313" key="10">
    <source>
        <dbReference type="Proteomes" id="UP000030746"/>
    </source>
</evidence>
<dbReference type="RefSeq" id="XP_009061459.1">
    <property type="nucleotide sequence ID" value="XM_009063211.1"/>
</dbReference>
<comment type="pathway">
    <text evidence="2">Lipid metabolism.</text>
</comment>
<evidence type="ECO:0000313" key="9">
    <source>
        <dbReference type="EMBL" id="ESO87855.1"/>
    </source>
</evidence>
<dbReference type="EC" id="2.1.1.103" evidence="5"/>
<dbReference type="GO" id="GO:0032259">
    <property type="term" value="P:methylation"/>
    <property type="evidence" value="ECO:0007669"/>
    <property type="project" value="UniProtKB-KW"/>
</dbReference>
<dbReference type="PANTHER" id="PTHR44307">
    <property type="entry name" value="PHOSPHOETHANOLAMINE METHYLTRANSFERASE"/>
    <property type="match status" value="1"/>
</dbReference>
<dbReference type="PANTHER" id="PTHR44307:SF2">
    <property type="entry name" value="PHOSPHOETHANOLAMINE METHYLTRANSFERASE ISOFORM X1"/>
    <property type="match status" value="1"/>
</dbReference>
<dbReference type="InterPro" id="IPR013216">
    <property type="entry name" value="Methyltransf_11"/>
</dbReference>
<dbReference type="HOGENOM" id="CLU_029163_0_0_1"/>
<organism evidence="9 10">
    <name type="scientific">Lottia gigantea</name>
    <name type="common">Giant owl limpet</name>
    <dbReference type="NCBI Taxonomy" id="225164"/>
    <lineage>
        <taxon>Eukaryota</taxon>
        <taxon>Metazoa</taxon>
        <taxon>Spiralia</taxon>
        <taxon>Lophotrochozoa</taxon>
        <taxon>Mollusca</taxon>
        <taxon>Gastropoda</taxon>
        <taxon>Patellogastropoda</taxon>
        <taxon>Lottioidea</taxon>
        <taxon>Lottiidae</taxon>
        <taxon>Lottia</taxon>
    </lineage>
</organism>
<comment type="catalytic activity">
    <reaction evidence="7">
        <text>N-methylethanolamine phosphate + S-adenosyl-L-methionine = N,N-dimethylethanolamine phosphate + S-adenosyl-L-homocysteine + H(+)</text>
        <dbReference type="Rhea" id="RHEA:25321"/>
        <dbReference type="ChEBI" id="CHEBI:15378"/>
        <dbReference type="ChEBI" id="CHEBI:57781"/>
        <dbReference type="ChEBI" id="CHEBI:57856"/>
        <dbReference type="ChEBI" id="CHEBI:58641"/>
        <dbReference type="ChEBI" id="CHEBI:59789"/>
        <dbReference type="EC" id="2.1.1.103"/>
    </reaction>
    <physiologicalReaction direction="left-to-right" evidence="7">
        <dbReference type="Rhea" id="RHEA:25322"/>
    </physiologicalReaction>
</comment>
<dbReference type="Pfam" id="PF08241">
    <property type="entry name" value="Methyltransf_11"/>
    <property type="match status" value="1"/>
</dbReference>
<keyword evidence="10" id="KW-1185">Reference proteome</keyword>
<dbReference type="AlphaFoldDB" id="V3ZZ16"/>
<evidence type="ECO:0000256" key="5">
    <source>
        <dbReference type="ARBA" id="ARBA00035674"/>
    </source>
</evidence>
<evidence type="ECO:0000256" key="3">
    <source>
        <dbReference type="ARBA" id="ARBA00022603"/>
    </source>
</evidence>
<dbReference type="EMBL" id="KB202823">
    <property type="protein sequence ID" value="ESO87855.1"/>
    <property type="molecule type" value="Genomic_DNA"/>
</dbReference>
<dbReference type="CDD" id="cd02440">
    <property type="entry name" value="AdoMet_MTases"/>
    <property type="match status" value="2"/>
</dbReference>
<evidence type="ECO:0000256" key="4">
    <source>
        <dbReference type="ARBA" id="ARBA00022679"/>
    </source>
</evidence>
<accession>V3ZZ16</accession>
<dbReference type="OMA" id="KSYWTEH"/>
<dbReference type="CTD" id="20246889"/>
<name>V3ZZ16_LOTGI</name>
<dbReference type="Proteomes" id="UP000030746">
    <property type="component" value="Unassembled WGS sequence"/>
</dbReference>
<evidence type="ECO:0000256" key="1">
    <source>
        <dbReference type="ARBA" id="ARBA00004969"/>
    </source>
</evidence>
<evidence type="ECO:0000256" key="2">
    <source>
        <dbReference type="ARBA" id="ARBA00005189"/>
    </source>
</evidence>
<dbReference type="STRING" id="225164.V3ZZ16"/>
<sequence>MSEYWKDHAQKASIQTMMLDSNAEELSKDEVPEIMSYLPDVANKRMVELGAGIGRFTNVLAQKAEHVVAVDFMEEFIEKNKKLNNHMRNIDFKCQDVTKMELPDASVDIVFSNWLFMYLEDDEVQLVYNKMLRWLKEGGHVFIRESCNRQSGNKPRQNNPTNYREDIKYDAMFSAANIPYDETHNYGFDLVFSTAVVTYIKHKNNKDQRVWLLQKVKRDKAENHGFKTFQEFLDSQQYSKNSILRYEKVFGRTFVSTGGLSTTKDFVKLLDLKPGQRVLDVGGGIGGSAFYMVQNYGVKVVSIDLSSNMTSIGYERAEELGIPPDHVVFEIADATKRDYPDNSFDAIYSRDAILHIKEKLELFQRFYKWLKPGGKILISDYCCKEGDHSEEFKAYVKQRGYNLLNPSQYGKVLEKAGLVNVKAEDKTVLFGEILRSELERTLSIKDEFIEEFGEKNYNDIVEGWTDKVKRVGKGDGDQRWGLFYAEKPRH</sequence>
<comment type="pathway">
    <text evidence="1">Phospholipid metabolism; phosphatidylcholine biosynthesis.</text>
</comment>
<keyword evidence="4" id="KW-0808">Transferase</keyword>
<feature type="domain" description="Methyltransferase type 11" evidence="8">
    <location>
        <begin position="48"/>
        <end position="143"/>
    </location>
</feature>
<evidence type="ECO:0000259" key="8">
    <source>
        <dbReference type="Pfam" id="PF08241"/>
    </source>
</evidence>